<dbReference type="PANTHER" id="PTHR48078:SF17">
    <property type="entry name" value="THREONINE DEHYDRATASE"/>
    <property type="match status" value="1"/>
</dbReference>
<dbReference type="Proteomes" id="UP000198727">
    <property type="component" value="Unassembled WGS sequence"/>
</dbReference>
<feature type="domain" description="Tryptophan synthase beta chain-like PALP" evidence="4">
    <location>
        <begin position="19"/>
        <end position="297"/>
    </location>
</feature>
<dbReference type="GO" id="GO:0009097">
    <property type="term" value="P:isoleucine biosynthetic process"/>
    <property type="evidence" value="ECO:0007669"/>
    <property type="project" value="TreeGrafter"/>
</dbReference>
<dbReference type="RefSeq" id="WP_092535517.1">
    <property type="nucleotide sequence ID" value="NZ_FOWW01000011.1"/>
</dbReference>
<organism evidence="5 6">
    <name type="scientific">Amycolatopsis arida</name>
    <dbReference type="NCBI Taxonomy" id="587909"/>
    <lineage>
        <taxon>Bacteria</taxon>
        <taxon>Bacillati</taxon>
        <taxon>Actinomycetota</taxon>
        <taxon>Actinomycetes</taxon>
        <taxon>Pseudonocardiales</taxon>
        <taxon>Pseudonocardiaceae</taxon>
        <taxon>Amycolatopsis</taxon>
    </lineage>
</organism>
<evidence type="ECO:0000256" key="1">
    <source>
        <dbReference type="ARBA" id="ARBA00001933"/>
    </source>
</evidence>
<dbReference type="Gene3D" id="3.40.50.1100">
    <property type="match status" value="2"/>
</dbReference>
<dbReference type="SUPFAM" id="SSF53686">
    <property type="entry name" value="Tryptophan synthase beta subunit-like PLP-dependent enzymes"/>
    <property type="match status" value="1"/>
</dbReference>
<dbReference type="GO" id="GO:0004794">
    <property type="term" value="F:threonine deaminase activity"/>
    <property type="evidence" value="ECO:0007669"/>
    <property type="project" value="TreeGrafter"/>
</dbReference>
<reference evidence="6" key="1">
    <citation type="submission" date="2016-10" db="EMBL/GenBank/DDBJ databases">
        <authorList>
            <person name="Varghese N."/>
            <person name="Submissions S."/>
        </authorList>
    </citation>
    <scope>NUCLEOTIDE SEQUENCE [LARGE SCALE GENOMIC DNA]</scope>
    <source>
        <strain evidence="6">CGMCC 4.5579</strain>
    </source>
</reference>
<dbReference type="AlphaFoldDB" id="A0A1I6A737"/>
<dbReference type="PANTHER" id="PTHR48078">
    <property type="entry name" value="THREONINE DEHYDRATASE, MITOCHONDRIAL-RELATED"/>
    <property type="match status" value="1"/>
</dbReference>
<dbReference type="OrthoDB" id="9811476at2"/>
<dbReference type="GO" id="GO:0003941">
    <property type="term" value="F:L-serine ammonia-lyase activity"/>
    <property type="evidence" value="ECO:0007669"/>
    <property type="project" value="TreeGrafter"/>
</dbReference>
<evidence type="ECO:0000256" key="2">
    <source>
        <dbReference type="ARBA" id="ARBA00022898"/>
    </source>
</evidence>
<dbReference type="Pfam" id="PF00291">
    <property type="entry name" value="PALP"/>
    <property type="match status" value="1"/>
</dbReference>
<accession>A0A1I6A737</accession>
<name>A0A1I6A737_9PSEU</name>
<sequence length="317" mass="32993">MDISVDRIKQAAADIDPVFRDTPQYVDPDLRAALGRDVLIKNETLNPLRSFKGRGADFRLAELAATGVNGTVVCASSGNFGQGVGYAGRARGMPVEVFVPEGVNPGKLARMRALGATLIHVQGGADELNEAARERGRQPGAVLVEDGRDVAVAEGAGTIAVELFATETPDLLVIPVGDGSLITGVARWARHVVPDVRVIGVCSTAAPAMAESFRAGKPVVRPSTTIADGISIGVPIPESMSRVRALVDDIVLVTDDDLRAAMRLVAGTLGQFVEPAGVAGIAALTRHDLPGRRPATLLTGANVHPDLLRDTARAVAG</sequence>
<dbReference type="GO" id="GO:0006567">
    <property type="term" value="P:L-threonine catabolic process"/>
    <property type="evidence" value="ECO:0007669"/>
    <property type="project" value="TreeGrafter"/>
</dbReference>
<dbReference type="GO" id="GO:0006565">
    <property type="term" value="P:L-serine catabolic process"/>
    <property type="evidence" value="ECO:0007669"/>
    <property type="project" value="TreeGrafter"/>
</dbReference>
<proteinExistence type="predicted"/>
<gene>
    <name evidence="5" type="ORF">SAMN05421810_111139</name>
</gene>
<protein>
    <submittedName>
        <fullName evidence="5">Threonine dehydratase</fullName>
    </submittedName>
</protein>
<keyword evidence="2" id="KW-0663">Pyridoxal phosphate</keyword>
<dbReference type="STRING" id="587909.SAMN05421810_111139"/>
<evidence type="ECO:0000259" key="4">
    <source>
        <dbReference type="Pfam" id="PF00291"/>
    </source>
</evidence>
<keyword evidence="6" id="KW-1185">Reference proteome</keyword>
<dbReference type="InterPro" id="IPR001926">
    <property type="entry name" value="TrpB-like_PALP"/>
</dbReference>
<evidence type="ECO:0000313" key="6">
    <source>
        <dbReference type="Proteomes" id="UP000198727"/>
    </source>
</evidence>
<dbReference type="InterPro" id="IPR050147">
    <property type="entry name" value="Ser/Thr_Dehydratase"/>
</dbReference>
<comment type="cofactor">
    <cofactor evidence="1">
        <name>pyridoxal 5'-phosphate</name>
        <dbReference type="ChEBI" id="CHEBI:597326"/>
    </cofactor>
</comment>
<keyword evidence="3" id="KW-0456">Lyase</keyword>
<evidence type="ECO:0000313" key="5">
    <source>
        <dbReference type="EMBL" id="SFQ64541.1"/>
    </source>
</evidence>
<dbReference type="EMBL" id="FOWW01000011">
    <property type="protein sequence ID" value="SFQ64541.1"/>
    <property type="molecule type" value="Genomic_DNA"/>
</dbReference>
<dbReference type="InterPro" id="IPR036052">
    <property type="entry name" value="TrpB-like_PALP_sf"/>
</dbReference>
<evidence type="ECO:0000256" key="3">
    <source>
        <dbReference type="ARBA" id="ARBA00023239"/>
    </source>
</evidence>